<dbReference type="AlphaFoldDB" id="A0A1T4LX39"/>
<dbReference type="EMBL" id="FUWV01000005">
    <property type="protein sequence ID" value="SJZ59252.1"/>
    <property type="molecule type" value="Genomic_DNA"/>
</dbReference>
<gene>
    <name evidence="3" type="ORF">SAMN02745973_01117</name>
</gene>
<evidence type="ECO:0000313" key="4">
    <source>
        <dbReference type="Proteomes" id="UP000196365"/>
    </source>
</evidence>
<dbReference type="Proteomes" id="UP000196365">
    <property type="component" value="Unassembled WGS sequence"/>
</dbReference>
<keyword evidence="2" id="KW-0456">Lyase</keyword>
<sequence>MDDIPRDSNKDSIWLLESNIDDTTGEALGFTMEKLLKQGAKDVFFTPIFMKKNRPAYQLSILCKEDQVNNMESIIFQNTTTIGIRKVKMNRTILETQKRRINTIYGPVQVKICKFKDREYIYPEYEEIKRICNETGLDFQRIYNEIKKQ</sequence>
<evidence type="ECO:0000313" key="3">
    <source>
        <dbReference type="EMBL" id="SJZ59252.1"/>
    </source>
</evidence>
<dbReference type="PANTHER" id="PTHR36566">
    <property type="entry name" value="NICKEL INSERTION PROTEIN-RELATED"/>
    <property type="match status" value="1"/>
</dbReference>
<name>A0A1T4LX39_9FIRM</name>
<keyword evidence="1" id="KW-0533">Nickel</keyword>
<dbReference type="RefSeq" id="WP_341456086.1">
    <property type="nucleotide sequence ID" value="NZ_FUWV01000005.1"/>
</dbReference>
<evidence type="ECO:0000256" key="2">
    <source>
        <dbReference type="ARBA" id="ARBA00023239"/>
    </source>
</evidence>
<keyword evidence="4" id="KW-1185">Reference proteome</keyword>
<dbReference type="Gene3D" id="3.30.70.1380">
    <property type="entry name" value="Transcriptional regulatory protein pf0864 domain like"/>
    <property type="match status" value="1"/>
</dbReference>
<evidence type="ECO:0008006" key="5">
    <source>
        <dbReference type="Google" id="ProtNLM"/>
    </source>
</evidence>
<dbReference type="Pfam" id="PF01969">
    <property type="entry name" value="Ni_insertion"/>
    <property type="match status" value="1"/>
</dbReference>
<evidence type="ECO:0000256" key="1">
    <source>
        <dbReference type="ARBA" id="ARBA00022596"/>
    </source>
</evidence>
<organism evidence="3 4">
    <name type="scientific">Garciella nitratireducens DSM 15102</name>
    <dbReference type="NCBI Taxonomy" id="1121911"/>
    <lineage>
        <taxon>Bacteria</taxon>
        <taxon>Bacillati</taxon>
        <taxon>Bacillota</taxon>
        <taxon>Clostridia</taxon>
        <taxon>Eubacteriales</taxon>
        <taxon>Eubacteriaceae</taxon>
        <taxon>Garciella</taxon>
    </lineage>
</organism>
<dbReference type="InterPro" id="IPR002822">
    <property type="entry name" value="Ni_insertion"/>
</dbReference>
<reference evidence="3 4" key="1">
    <citation type="submission" date="2017-02" db="EMBL/GenBank/DDBJ databases">
        <authorList>
            <person name="Peterson S.W."/>
        </authorList>
    </citation>
    <scope>NUCLEOTIDE SEQUENCE [LARGE SCALE GENOMIC DNA]</scope>
    <source>
        <strain evidence="3 4">DSM 15102</strain>
    </source>
</reference>
<accession>A0A1T4LX39</accession>
<dbReference type="PANTHER" id="PTHR36566:SF1">
    <property type="entry name" value="PYRIDINIUM-3,5-BISTHIOCARBOXYLIC ACID MONONUCLEOTIDE NICKEL INSERTION PROTEIN"/>
    <property type="match status" value="1"/>
</dbReference>
<protein>
    <recommendedName>
        <fullName evidence="5">TIGR00299 family protein</fullName>
    </recommendedName>
</protein>
<proteinExistence type="predicted"/>
<dbReference type="GO" id="GO:0016829">
    <property type="term" value="F:lyase activity"/>
    <property type="evidence" value="ECO:0007669"/>
    <property type="project" value="UniProtKB-KW"/>
</dbReference>